<comment type="similarity">
    <text evidence="1">Belongs to the Ole e I family.</text>
</comment>
<dbReference type="PROSITE" id="PS00925">
    <property type="entry name" value="OLEEI"/>
    <property type="match status" value="1"/>
</dbReference>
<name>A0A2I0AUL5_9ASPA</name>
<proteinExistence type="inferred from homology"/>
<feature type="chain" id="PRO_5014183441" evidence="3">
    <location>
        <begin position="22"/>
        <end position="157"/>
    </location>
</feature>
<dbReference type="GO" id="GO:0005615">
    <property type="term" value="C:extracellular space"/>
    <property type="evidence" value="ECO:0007669"/>
    <property type="project" value="InterPro"/>
</dbReference>
<reference evidence="4 5" key="1">
    <citation type="journal article" date="2017" name="Nature">
        <title>The Apostasia genome and the evolution of orchids.</title>
        <authorList>
            <person name="Zhang G.Q."/>
            <person name="Liu K.W."/>
            <person name="Li Z."/>
            <person name="Lohaus R."/>
            <person name="Hsiao Y.Y."/>
            <person name="Niu S.C."/>
            <person name="Wang J.Y."/>
            <person name="Lin Y.C."/>
            <person name="Xu Q."/>
            <person name="Chen L.J."/>
            <person name="Yoshida K."/>
            <person name="Fujiwara S."/>
            <person name="Wang Z.W."/>
            <person name="Zhang Y.Q."/>
            <person name="Mitsuda N."/>
            <person name="Wang M."/>
            <person name="Liu G.H."/>
            <person name="Pecoraro L."/>
            <person name="Huang H.X."/>
            <person name="Xiao X.J."/>
            <person name="Lin M."/>
            <person name="Wu X.Y."/>
            <person name="Wu W.L."/>
            <person name="Chen Y.Y."/>
            <person name="Chang S.B."/>
            <person name="Sakamoto S."/>
            <person name="Ohme-Takagi M."/>
            <person name="Yagi M."/>
            <person name="Zeng S.J."/>
            <person name="Shen C.Y."/>
            <person name="Yeh C.M."/>
            <person name="Luo Y.B."/>
            <person name="Tsai W.C."/>
            <person name="Van de Peer Y."/>
            <person name="Liu Z.J."/>
        </authorList>
    </citation>
    <scope>NUCLEOTIDE SEQUENCE [LARGE SCALE GENOMIC DNA]</scope>
    <source>
        <strain evidence="5">cv. Shenzhen</strain>
        <tissue evidence="4">Stem</tissue>
    </source>
</reference>
<dbReference type="AlphaFoldDB" id="A0A2I0AUL5"/>
<evidence type="ECO:0000256" key="3">
    <source>
        <dbReference type="SAM" id="SignalP"/>
    </source>
</evidence>
<evidence type="ECO:0000256" key="1">
    <source>
        <dbReference type="ARBA" id="ARBA00010049"/>
    </source>
</evidence>
<dbReference type="Pfam" id="PF01190">
    <property type="entry name" value="Pollen_Ole_e_1"/>
    <property type="match status" value="1"/>
</dbReference>
<keyword evidence="5" id="KW-1185">Reference proteome</keyword>
<feature type="signal peptide" evidence="3">
    <location>
        <begin position="1"/>
        <end position="21"/>
    </location>
</feature>
<sequence length="157" mass="17327">MAKIHLHVLAAFFILAGAAAAVEFDVEGRVYCDNCRAGFVTNVTEYIEGATVRVECIHFLNQKVEHSVEAVTTAGGFFRVAIPNDHEEEICYVKLVKSSRADCVEIVPNRDQARILLTENSGQTNNVRYANALGFLKDEALPGCAELLKAYALDEEY</sequence>
<dbReference type="InterPro" id="IPR006041">
    <property type="entry name" value="Pollen_Ole_e1_allergen"/>
</dbReference>
<evidence type="ECO:0000313" key="5">
    <source>
        <dbReference type="Proteomes" id="UP000236161"/>
    </source>
</evidence>
<protein>
    <submittedName>
        <fullName evidence="4">Pollen-specific protein C13</fullName>
    </submittedName>
</protein>
<dbReference type="PANTHER" id="PTHR31614">
    <property type="entry name" value="PROTEIN DOWNSTREAM OF FLC-RELATED"/>
    <property type="match status" value="1"/>
</dbReference>
<keyword evidence="2" id="KW-1015">Disulfide bond</keyword>
<dbReference type="Proteomes" id="UP000236161">
    <property type="component" value="Unassembled WGS sequence"/>
</dbReference>
<accession>A0A2I0AUL5</accession>
<evidence type="ECO:0000256" key="2">
    <source>
        <dbReference type="ARBA" id="ARBA00023157"/>
    </source>
</evidence>
<dbReference type="EMBL" id="KZ451950">
    <property type="protein sequence ID" value="PKA59239.1"/>
    <property type="molecule type" value="Genomic_DNA"/>
</dbReference>
<gene>
    <name evidence="4" type="primary">MGS1</name>
    <name evidence="4" type="ORF">AXF42_Ash001332</name>
</gene>
<organism evidence="4 5">
    <name type="scientific">Apostasia shenzhenica</name>
    <dbReference type="NCBI Taxonomy" id="1088818"/>
    <lineage>
        <taxon>Eukaryota</taxon>
        <taxon>Viridiplantae</taxon>
        <taxon>Streptophyta</taxon>
        <taxon>Embryophyta</taxon>
        <taxon>Tracheophyta</taxon>
        <taxon>Spermatophyta</taxon>
        <taxon>Magnoliopsida</taxon>
        <taxon>Liliopsida</taxon>
        <taxon>Asparagales</taxon>
        <taxon>Orchidaceae</taxon>
        <taxon>Apostasioideae</taxon>
        <taxon>Apostasia</taxon>
    </lineage>
</organism>
<dbReference type="PANTHER" id="PTHR31614:SF5">
    <property type="entry name" value="ALLERGEN-LIKE PROTEIN BRSN20"/>
    <property type="match status" value="1"/>
</dbReference>
<evidence type="ECO:0000313" key="4">
    <source>
        <dbReference type="EMBL" id="PKA59239.1"/>
    </source>
</evidence>
<keyword evidence="3" id="KW-0732">Signal</keyword>
<dbReference type="InterPro" id="IPR006040">
    <property type="entry name" value="Allergen_Ole_e_I_CS"/>
</dbReference>
<dbReference type="OrthoDB" id="1896520at2759"/>